<reference evidence="1" key="1">
    <citation type="submission" date="2016-05" db="EMBL/GenBank/DDBJ databases">
        <authorList>
            <person name="Lavstsen T."/>
            <person name="Jespersen J.S."/>
        </authorList>
    </citation>
    <scope>NUCLEOTIDE SEQUENCE</scope>
    <source>
        <tissue evidence="1">Brain</tissue>
    </source>
</reference>
<feature type="non-terminal residue" evidence="1">
    <location>
        <position position="37"/>
    </location>
</feature>
<proteinExistence type="predicted"/>
<accession>A0A1A8L6C2</accession>
<organism evidence="1">
    <name type="scientific">Nothobranchius pienaari</name>
    <dbReference type="NCBI Taxonomy" id="704102"/>
    <lineage>
        <taxon>Eukaryota</taxon>
        <taxon>Metazoa</taxon>
        <taxon>Chordata</taxon>
        <taxon>Craniata</taxon>
        <taxon>Vertebrata</taxon>
        <taxon>Euteleostomi</taxon>
        <taxon>Actinopterygii</taxon>
        <taxon>Neopterygii</taxon>
        <taxon>Teleostei</taxon>
        <taxon>Neoteleostei</taxon>
        <taxon>Acanthomorphata</taxon>
        <taxon>Ovalentaria</taxon>
        <taxon>Atherinomorphae</taxon>
        <taxon>Cyprinodontiformes</taxon>
        <taxon>Nothobranchiidae</taxon>
        <taxon>Nothobranchius</taxon>
    </lineage>
</organism>
<gene>
    <name evidence="1" type="primary">VWA5B2</name>
</gene>
<feature type="non-terminal residue" evidence="1">
    <location>
        <position position="1"/>
    </location>
</feature>
<protein>
    <submittedName>
        <fullName evidence="1">von Willebrand factor A domain containing 5B2</fullName>
    </submittedName>
</protein>
<sequence>RCRWPLFNGSCNNRHAMQPLTKIYREQINGELLWSQV</sequence>
<dbReference type="AlphaFoldDB" id="A0A1A8L6C2"/>
<dbReference type="EMBL" id="HAEF01002810">
    <property type="protein sequence ID" value="SBR40192.1"/>
    <property type="molecule type" value="Transcribed_RNA"/>
</dbReference>
<evidence type="ECO:0000313" key="1">
    <source>
        <dbReference type="EMBL" id="SBR40192.1"/>
    </source>
</evidence>
<name>A0A1A8L6C2_9TELE</name>
<reference evidence="1" key="2">
    <citation type="submission" date="2016-06" db="EMBL/GenBank/DDBJ databases">
        <title>The genome of a short-lived fish provides insights into sex chromosome evolution and the genetic control of aging.</title>
        <authorList>
            <person name="Reichwald K."/>
            <person name="Felder M."/>
            <person name="Petzold A."/>
            <person name="Koch P."/>
            <person name="Groth M."/>
            <person name="Platzer M."/>
        </authorList>
    </citation>
    <scope>NUCLEOTIDE SEQUENCE</scope>
    <source>
        <tissue evidence="1">Brain</tissue>
    </source>
</reference>